<dbReference type="EMBL" id="MCFE01000485">
    <property type="protein sequence ID" value="ORX88981.1"/>
    <property type="molecule type" value="Genomic_DNA"/>
</dbReference>
<proteinExistence type="predicted"/>
<dbReference type="Proteomes" id="UP000193498">
    <property type="component" value="Unassembled WGS sequence"/>
</dbReference>
<accession>A0A1Y1XTA4</accession>
<evidence type="ECO:0000313" key="1">
    <source>
        <dbReference type="EMBL" id="ORX88981.1"/>
    </source>
</evidence>
<comment type="caution">
    <text evidence="1">The sequence shown here is derived from an EMBL/GenBank/DDBJ whole genome shotgun (WGS) entry which is preliminary data.</text>
</comment>
<dbReference type="InParanoid" id="A0A1Y1XTA4"/>
<dbReference type="STRING" id="1314790.A0A1Y1XTA4"/>
<sequence length="169" mass="19603">MTKYSTRKSVRYTLEQPATTPLNTYEIGESIRAMDSKYNTSFQLWIRDSSNAQCIAVRLRRLSEECGVDQLAQAMLWIADGWSERCCRVLFQHVTYRWNEDRKRMLVGELLKPASTKAYQLPPMRNSRFAGRQAPYSLAERKQSVSYSSYERIPISALLSSSRDGDREE</sequence>
<evidence type="ECO:0000313" key="2">
    <source>
        <dbReference type="Proteomes" id="UP000193498"/>
    </source>
</evidence>
<reference evidence="1 2" key="1">
    <citation type="submission" date="2016-07" db="EMBL/GenBank/DDBJ databases">
        <title>Pervasive Adenine N6-methylation of Active Genes in Fungi.</title>
        <authorList>
            <consortium name="DOE Joint Genome Institute"/>
            <person name="Mondo S.J."/>
            <person name="Dannebaum R.O."/>
            <person name="Kuo R.C."/>
            <person name="Labutti K."/>
            <person name="Haridas S."/>
            <person name="Kuo A."/>
            <person name="Salamov A."/>
            <person name="Ahrendt S.R."/>
            <person name="Lipzen A."/>
            <person name="Sullivan W."/>
            <person name="Andreopoulos W.B."/>
            <person name="Clum A."/>
            <person name="Lindquist E."/>
            <person name="Daum C."/>
            <person name="Ramamoorthy G.K."/>
            <person name="Gryganskyi A."/>
            <person name="Culley D."/>
            <person name="Magnuson J.K."/>
            <person name="James T.Y."/>
            <person name="O'Malley M.A."/>
            <person name="Stajich J.E."/>
            <person name="Spatafora J.W."/>
            <person name="Visel A."/>
            <person name="Grigoriev I.V."/>
        </authorList>
    </citation>
    <scope>NUCLEOTIDE SEQUENCE [LARGE SCALE GENOMIC DNA]</scope>
    <source>
        <strain evidence="1 2">CBS 931.73</strain>
    </source>
</reference>
<dbReference type="OrthoDB" id="2158148at2759"/>
<name>A0A1Y1XTA4_9FUNG</name>
<organism evidence="1 2">
    <name type="scientific">Basidiobolus meristosporus CBS 931.73</name>
    <dbReference type="NCBI Taxonomy" id="1314790"/>
    <lineage>
        <taxon>Eukaryota</taxon>
        <taxon>Fungi</taxon>
        <taxon>Fungi incertae sedis</taxon>
        <taxon>Zoopagomycota</taxon>
        <taxon>Entomophthoromycotina</taxon>
        <taxon>Basidiobolomycetes</taxon>
        <taxon>Basidiobolales</taxon>
        <taxon>Basidiobolaceae</taxon>
        <taxon>Basidiobolus</taxon>
    </lineage>
</organism>
<protein>
    <submittedName>
        <fullName evidence="1">Uncharacterized protein</fullName>
    </submittedName>
</protein>
<dbReference type="AlphaFoldDB" id="A0A1Y1XTA4"/>
<keyword evidence="2" id="KW-1185">Reference proteome</keyword>
<gene>
    <name evidence="1" type="ORF">K493DRAFT_306157</name>
</gene>